<dbReference type="SUPFAM" id="SSF52047">
    <property type="entry name" value="RNI-like"/>
    <property type="match status" value="1"/>
</dbReference>
<name>A0AAW0CXJ5_9AGAR</name>
<dbReference type="EMBL" id="JAYKXP010000026">
    <property type="protein sequence ID" value="KAK7044055.1"/>
    <property type="molecule type" value="Genomic_DNA"/>
</dbReference>
<dbReference type="AlphaFoldDB" id="A0AAW0CXJ5"/>
<accession>A0AAW0CXJ5</accession>
<evidence type="ECO:0000313" key="1">
    <source>
        <dbReference type="EMBL" id="KAK7044055.1"/>
    </source>
</evidence>
<protein>
    <recommendedName>
        <fullName evidence="3">F-box domain-containing protein</fullName>
    </recommendedName>
</protein>
<comment type="caution">
    <text evidence="1">The sequence shown here is derived from an EMBL/GenBank/DDBJ whole genome shotgun (WGS) entry which is preliminary data.</text>
</comment>
<dbReference type="Gene3D" id="3.80.10.10">
    <property type="entry name" value="Ribonuclease Inhibitor"/>
    <property type="match status" value="1"/>
</dbReference>
<gene>
    <name evidence="1" type="ORF">VNI00_007770</name>
</gene>
<keyword evidence="2" id="KW-1185">Reference proteome</keyword>
<evidence type="ECO:0000313" key="2">
    <source>
        <dbReference type="Proteomes" id="UP001383192"/>
    </source>
</evidence>
<dbReference type="InterPro" id="IPR032675">
    <property type="entry name" value="LRR_dom_sf"/>
</dbReference>
<organism evidence="1 2">
    <name type="scientific">Paramarasmius palmivorus</name>
    <dbReference type="NCBI Taxonomy" id="297713"/>
    <lineage>
        <taxon>Eukaryota</taxon>
        <taxon>Fungi</taxon>
        <taxon>Dikarya</taxon>
        <taxon>Basidiomycota</taxon>
        <taxon>Agaricomycotina</taxon>
        <taxon>Agaricomycetes</taxon>
        <taxon>Agaricomycetidae</taxon>
        <taxon>Agaricales</taxon>
        <taxon>Marasmiineae</taxon>
        <taxon>Marasmiaceae</taxon>
        <taxon>Paramarasmius</taxon>
    </lineage>
</organism>
<sequence length="518" mass="58990">MAQTILVSPTILCSRCRLTFTPEPTNQPVSSDIIRSHRPPTDSEIYQTKSLLEQDGFELIRYDEELYRIRGVLAKLEGERNALCKRIEERGSWLAPVRRLPAEILEDILDFAKSGSQYSLSIKQNTFESGVHILSQVCWFWRHTTMSRPTWWNRLFVDISHLSDGIVDLLNACLEYSSDDELSIYIEDSGKDRWHAIRDHGTDTYEEHLGKAGLRAFQALFDHASRIRDLVVDVPLDILAGHKVSKLYQRPGFNFPVLRSLAYLDEMDDIVDLDYWLSRPISAPMLAELIVSEVSRQSESWYRGFATFPFHQLFTLKVLNVYYCPLLTTTFLPRCTQLQRLSIGLLSNVQNISNGHILEIASLRHLTVTASMTGGTNTFFNSVKLPALGTFSFQPDNRSSTFEWPSAAFLGMIQRSDAALKAIYIDCSRATFSNVDGNQFFGLLKRCPDLGTLHIRVWNSDTLIALFQRLAHLGVRFSKLKDIDIETSDSSGESQQAIMKRTILGELLRVIVPQELRD</sequence>
<evidence type="ECO:0008006" key="3">
    <source>
        <dbReference type="Google" id="ProtNLM"/>
    </source>
</evidence>
<dbReference type="Proteomes" id="UP001383192">
    <property type="component" value="Unassembled WGS sequence"/>
</dbReference>
<proteinExistence type="predicted"/>
<reference evidence="1 2" key="1">
    <citation type="submission" date="2024-01" db="EMBL/GenBank/DDBJ databases">
        <title>A draft genome for a cacao thread blight-causing isolate of Paramarasmius palmivorus.</title>
        <authorList>
            <person name="Baruah I.K."/>
            <person name="Bukari Y."/>
            <person name="Amoako-Attah I."/>
            <person name="Meinhardt L.W."/>
            <person name="Bailey B.A."/>
            <person name="Cohen S.P."/>
        </authorList>
    </citation>
    <scope>NUCLEOTIDE SEQUENCE [LARGE SCALE GENOMIC DNA]</scope>
    <source>
        <strain evidence="1 2">GH-12</strain>
    </source>
</reference>